<dbReference type="InterPro" id="IPR005225">
    <property type="entry name" value="Small_GTP-bd"/>
</dbReference>
<evidence type="ECO:0000256" key="11">
    <source>
        <dbReference type="ARBA" id="ARBA00066744"/>
    </source>
</evidence>
<dbReference type="Gene3D" id="3.30.70.2570">
    <property type="entry name" value="Elongation factor 4, C-terminal domain"/>
    <property type="match status" value="1"/>
</dbReference>
<dbReference type="CDD" id="cd03699">
    <property type="entry name" value="EF4_II"/>
    <property type="match status" value="1"/>
</dbReference>
<dbReference type="Gene3D" id="3.30.70.870">
    <property type="entry name" value="Elongation Factor G (Translational Gtpase), domain 3"/>
    <property type="match status" value="1"/>
</dbReference>
<comment type="catalytic activity">
    <reaction evidence="8 12">
        <text>GTP + H2O = GDP + phosphate + H(+)</text>
        <dbReference type="Rhea" id="RHEA:19669"/>
        <dbReference type="ChEBI" id="CHEBI:15377"/>
        <dbReference type="ChEBI" id="CHEBI:15378"/>
        <dbReference type="ChEBI" id="CHEBI:37565"/>
        <dbReference type="ChEBI" id="CHEBI:43474"/>
        <dbReference type="ChEBI" id="CHEBI:58189"/>
        <dbReference type="EC" id="3.6.5.n1"/>
    </reaction>
</comment>
<accession>A0AA37RXE6</accession>
<evidence type="ECO:0000256" key="9">
    <source>
        <dbReference type="ARBA" id="ARBA00057626"/>
    </source>
</evidence>
<dbReference type="SUPFAM" id="SSF54980">
    <property type="entry name" value="EF-G C-terminal domain-like"/>
    <property type="match status" value="2"/>
</dbReference>
<name>A0AA37RXE6_9GAMM</name>
<dbReference type="GO" id="GO:0097216">
    <property type="term" value="F:guanosine tetraphosphate binding"/>
    <property type="evidence" value="ECO:0007669"/>
    <property type="project" value="UniProtKB-ARBA"/>
</dbReference>
<dbReference type="InterPro" id="IPR027417">
    <property type="entry name" value="P-loop_NTPase"/>
</dbReference>
<evidence type="ECO:0000256" key="6">
    <source>
        <dbReference type="ARBA" id="ARBA00023134"/>
    </source>
</evidence>
<dbReference type="FunFam" id="2.40.30.10:FF:000015">
    <property type="entry name" value="Translation factor GUF1, mitochondrial"/>
    <property type="match status" value="1"/>
</dbReference>
<dbReference type="GO" id="GO:0045727">
    <property type="term" value="P:positive regulation of translation"/>
    <property type="evidence" value="ECO:0007669"/>
    <property type="project" value="UniProtKB-UniRule"/>
</dbReference>
<dbReference type="InterPro" id="IPR004161">
    <property type="entry name" value="EFTu-like_2"/>
</dbReference>
<comment type="similarity">
    <text evidence="1 12">Belongs to the TRAFAC class translation factor GTPase superfamily. Classic translation factor GTPase family. LepA subfamily.</text>
</comment>
<feature type="domain" description="Tr-type G" evidence="13">
    <location>
        <begin position="2"/>
        <end position="184"/>
    </location>
</feature>
<keyword evidence="3 12" id="KW-0547">Nucleotide-binding</keyword>
<dbReference type="NCBIfam" id="TIGR01393">
    <property type="entry name" value="lepA"/>
    <property type="match status" value="1"/>
</dbReference>
<keyword evidence="14" id="KW-0251">Elongation factor</keyword>
<keyword evidence="6 12" id="KW-0342">GTP-binding</keyword>
<dbReference type="InterPro" id="IPR000640">
    <property type="entry name" value="EFG_V-like"/>
</dbReference>
<dbReference type="FunFam" id="3.30.70.2570:FF:000001">
    <property type="entry name" value="Translation factor GUF1, mitochondrial"/>
    <property type="match status" value="1"/>
</dbReference>
<dbReference type="EC" id="3.6.5.n1" evidence="11 12"/>
<dbReference type="SUPFAM" id="SSF50447">
    <property type="entry name" value="Translation proteins"/>
    <property type="match status" value="1"/>
</dbReference>
<dbReference type="FunFam" id="3.30.70.240:FF:000007">
    <property type="entry name" value="Translation factor GUF1, mitochondrial"/>
    <property type="match status" value="1"/>
</dbReference>
<dbReference type="RefSeq" id="WP_095504942.1">
    <property type="nucleotide sequence ID" value="NZ_BSNC01000006.1"/>
</dbReference>
<comment type="function">
    <text evidence="9 12">Required for accurate and efficient protein synthesis under certain stress conditions. May act as a fidelity factor of the translation reaction, by catalyzing a one-codon backward translocation of tRNAs on improperly translocated ribosomes. Back-translocation proceeds from a post-translocation (POST) complex to a pre-translocation (PRE) complex, thus giving elongation factor G a second chance to translocate the tRNAs correctly. Binds to ribosomes in a GTP-dependent manner.</text>
</comment>
<reference evidence="14" key="1">
    <citation type="journal article" date="2014" name="Int. J. Syst. Evol. Microbiol.">
        <title>Complete genome sequence of Corynebacterium casei LMG S-19264T (=DSM 44701T), isolated from a smear-ripened cheese.</title>
        <authorList>
            <consortium name="US DOE Joint Genome Institute (JGI-PGF)"/>
            <person name="Walter F."/>
            <person name="Albersmeier A."/>
            <person name="Kalinowski J."/>
            <person name="Ruckert C."/>
        </authorList>
    </citation>
    <scope>NUCLEOTIDE SEQUENCE</scope>
    <source>
        <strain evidence="14">NBRC 101628</strain>
    </source>
</reference>
<dbReference type="CDD" id="cd03709">
    <property type="entry name" value="lepA_C"/>
    <property type="match status" value="1"/>
</dbReference>
<evidence type="ECO:0000256" key="10">
    <source>
        <dbReference type="ARBA" id="ARBA00061052"/>
    </source>
</evidence>
<dbReference type="InterPro" id="IPR009000">
    <property type="entry name" value="Transl_B-barrel_sf"/>
</dbReference>
<comment type="caution">
    <text evidence="14">The sequence shown here is derived from an EMBL/GenBank/DDBJ whole genome shotgun (WGS) entry which is preliminary data.</text>
</comment>
<evidence type="ECO:0000313" key="14">
    <source>
        <dbReference type="EMBL" id="GLP97191.1"/>
    </source>
</evidence>
<sequence>MKHIRNFSIIAHIDHGKSTLSDRLIQTCGGLSDREMEAQVLDSMDLERERGITIKAQSVTLDYKADDGETYQLNFIDTPGHVDFTYEVSRSLAACEGALLVVDAGQGVEAQTLANCYTAIDMDLEVVPILNKIDLPQADPDRVAEEIEDIVGIDATEAVRCSAKTGVGIKDVLEEIVQKVPSPEGDPDAPLQALIIDSWFDNYQGVVSLVRIKNGSLKKNDKFKVMSTGQVHQVDHIGIFTPKQTDTGVLNAGEVGFVIAGIKDILGAPVGDTLTLAKHGAEEPLPGFQKVKPQVYAGLFPISSDDYENFRDALGKLSLNDASLFYEPETSTALGFGFRCGFLGMLHMEIIQERLEREYNLDLITTAPTVIYEVEKTNGETVHVDNPSDLPAINEIEQLAEPIVEANILVPKEYLGNVITLCIEKRGVQTDMSYHGNQVAVNYELPMAEVVLDFFDRLKSTSRGYASLDYNFKRFQPADMVRLDVLINGERVDALAIITHRENSHYRGRALVEKMKELIPRQMFDIAIQAAIGNQVVARSTVKALRKDVTAKCYGGDVSRKKKLLQKQKEGKKRMKSLGNVEVPQEAFLAVLKVGD</sequence>
<dbReference type="CDD" id="cd16260">
    <property type="entry name" value="EF4_III"/>
    <property type="match status" value="1"/>
</dbReference>
<dbReference type="PANTHER" id="PTHR43512">
    <property type="entry name" value="TRANSLATION FACTOR GUF1-RELATED"/>
    <property type="match status" value="1"/>
</dbReference>
<evidence type="ECO:0000256" key="3">
    <source>
        <dbReference type="ARBA" id="ARBA00022741"/>
    </source>
</evidence>
<keyword evidence="15" id="KW-1185">Reference proteome</keyword>
<dbReference type="Gene3D" id="3.40.50.300">
    <property type="entry name" value="P-loop containing nucleotide triphosphate hydrolases"/>
    <property type="match status" value="1"/>
</dbReference>
<comment type="subcellular location">
    <subcellularLocation>
        <location evidence="12">Cell membrane</location>
        <topology evidence="12">Peripheral membrane protein</topology>
        <orientation evidence="12">Cytoplasmic side</orientation>
    </subcellularLocation>
</comment>
<dbReference type="CDD" id="cd01890">
    <property type="entry name" value="LepA"/>
    <property type="match status" value="1"/>
</dbReference>
<dbReference type="PROSITE" id="PS00301">
    <property type="entry name" value="G_TR_1"/>
    <property type="match status" value="1"/>
</dbReference>
<dbReference type="GO" id="GO:0003746">
    <property type="term" value="F:translation elongation factor activity"/>
    <property type="evidence" value="ECO:0007669"/>
    <property type="project" value="UniProtKB-UniRule"/>
</dbReference>
<proteinExistence type="inferred from homology"/>
<evidence type="ECO:0000256" key="12">
    <source>
        <dbReference type="HAMAP-Rule" id="MF_00071"/>
    </source>
</evidence>
<dbReference type="GO" id="GO:0005525">
    <property type="term" value="F:GTP binding"/>
    <property type="evidence" value="ECO:0007669"/>
    <property type="project" value="UniProtKB-UniRule"/>
</dbReference>
<dbReference type="Pfam" id="PF00679">
    <property type="entry name" value="EFG_C"/>
    <property type="match status" value="1"/>
</dbReference>
<evidence type="ECO:0000313" key="15">
    <source>
        <dbReference type="Proteomes" id="UP001161422"/>
    </source>
</evidence>
<dbReference type="PROSITE" id="PS51722">
    <property type="entry name" value="G_TR_2"/>
    <property type="match status" value="1"/>
</dbReference>
<dbReference type="GO" id="GO:0003924">
    <property type="term" value="F:GTPase activity"/>
    <property type="evidence" value="ECO:0007669"/>
    <property type="project" value="UniProtKB-UniRule"/>
</dbReference>
<feature type="binding site" evidence="12">
    <location>
        <begin position="131"/>
        <end position="134"/>
    </location>
    <ligand>
        <name>GTP</name>
        <dbReference type="ChEBI" id="CHEBI:37565"/>
    </ligand>
</feature>
<evidence type="ECO:0000259" key="13">
    <source>
        <dbReference type="PROSITE" id="PS51722"/>
    </source>
</evidence>
<keyword evidence="4 12" id="KW-0378">Hydrolase</keyword>
<dbReference type="InterPro" id="IPR006297">
    <property type="entry name" value="EF-4"/>
</dbReference>
<dbReference type="InterPro" id="IPR013842">
    <property type="entry name" value="LepA_CTD"/>
</dbReference>
<comment type="similarity">
    <text evidence="10">Belongs to the GTP-binding elongation factor family. LepA subfamily.</text>
</comment>
<dbReference type="InterPro" id="IPR031157">
    <property type="entry name" value="G_TR_CS"/>
</dbReference>
<evidence type="ECO:0000256" key="8">
    <source>
        <dbReference type="ARBA" id="ARBA00050293"/>
    </source>
</evidence>
<dbReference type="InterPro" id="IPR000795">
    <property type="entry name" value="T_Tr_GTP-bd_dom"/>
</dbReference>
<dbReference type="Pfam" id="PF06421">
    <property type="entry name" value="LepA_C"/>
    <property type="match status" value="1"/>
</dbReference>
<dbReference type="GO" id="GO:0043022">
    <property type="term" value="F:ribosome binding"/>
    <property type="evidence" value="ECO:0007669"/>
    <property type="project" value="UniProtKB-UniRule"/>
</dbReference>
<dbReference type="InterPro" id="IPR035654">
    <property type="entry name" value="LepA_IV"/>
</dbReference>
<dbReference type="Gene3D" id="2.40.30.10">
    <property type="entry name" value="Translation factors"/>
    <property type="match status" value="1"/>
</dbReference>
<dbReference type="InterPro" id="IPR035647">
    <property type="entry name" value="EFG_III/V"/>
</dbReference>
<dbReference type="Gene3D" id="3.30.70.240">
    <property type="match status" value="1"/>
</dbReference>
<dbReference type="AlphaFoldDB" id="A0AA37RXE6"/>
<dbReference type="InterPro" id="IPR038363">
    <property type="entry name" value="LepA_C_sf"/>
</dbReference>
<reference evidence="14" key="2">
    <citation type="submission" date="2023-01" db="EMBL/GenBank/DDBJ databases">
        <title>Draft genome sequence of Paraferrimonas sedimenticola strain NBRC 101628.</title>
        <authorList>
            <person name="Sun Q."/>
            <person name="Mori K."/>
        </authorList>
    </citation>
    <scope>NUCLEOTIDE SEQUENCE</scope>
    <source>
        <strain evidence="14">NBRC 101628</strain>
    </source>
</reference>
<evidence type="ECO:0000256" key="7">
    <source>
        <dbReference type="ARBA" id="ARBA00023136"/>
    </source>
</evidence>
<dbReference type="EMBL" id="BSNC01000006">
    <property type="protein sequence ID" value="GLP97191.1"/>
    <property type="molecule type" value="Genomic_DNA"/>
</dbReference>
<dbReference type="PANTHER" id="PTHR43512:SF4">
    <property type="entry name" value="TRANSLATION FACTOR GUF1 HOMOLOG, CHLOROPLASTIC"/>
    <property type="match status" value="1"/>
</dbReference>
<feature type="binding site" evidence="12">
    <location>
        <begin position="14"/>
        <end position="19"/>
    </location>
    <ligand>
        <name>GTP</name>
        <dbReference type="ChEBI" id="CHEBI:37565"/>
    </ligand>
</feature>
<organism evidence="14 15">
    <name type="scientific">Paraferrimonas sedimenticola</name>
    <dbReference type="NCBI Taxonomy" id="375674"/>
    <lineage>
        <taxon>Bacteria</taxon>
        <taxon>Pseudomonadati</taxon>
        <taxon>Pseudomonadota</taxon>
        <taxon>Gammaproteobacteria</taxon>
        <taxon>Alteromonadales</taxon>
        <taxon>Ferrimonadaceae</taxon>
        <taxon>Paraferrimonas</taxon>
    </lineage>
</organism>
<dbReference type="Pfam" id="PF00009">
    <property type="entry name" value="GTP_EFTU"/>
    <property type="match status" value="1"/>
</dbReference>
<dbReference type="FunFam" id="3.40.50.300:FF:000078">
    <property type="entry name" value="Elongation factor 4"/>
    <property type="match status" value="1"/>
</dbReference>
<dbReference type="SUPFAM" id="SSF52540">
    <property type="entry name" value="P-loop containing nucleoside triphosphate hydrolases"/>
    <property type="match status" value="1"/>
</dbReference>
<evidence type="ECO:0000256" key="2">
    <source>
        <dbReference type="ARBA" id="ARBA00022475"/>
    </source>
</evidence>
<evidence type="ECO:0000256" key="1">
    <source>
        <dbReference type="ARBA" id="ARBA00005454"/>
    </source>
</evidence>
<keyword evidence="5 12" id="KW-0648">Protein biosynthesis</keyword>
<protein>
    <recommendedName>
        <fullName evidence="11 12">Elongation factor 4</fullName>
        <shortName evidence="12">EF-4</shortName>
        <ecNumber evidence="11 12">3.6.5.n1</ecNumber>
    </recommendedName>
    <alternativeName>
        <fullName evidence="12">Ribosomal back-translocase LepA</fullName>
    </alternativeName>
</protein>
<dbReference type="Proteomes" id="UP001161422">
    <property type="component" value="Unassembled WGS sequence"/>
</dbReference>
<evidence type="ECO:0000256" key="4">
    <source>
        <dbReference type="ARBA" id="ARBA00022801"/>
    </source>
</evidence>
<gene>
    <name evidence="12 14" type="primary">lepA</name>
    <name evidence="14" type="ORF">GCM10007895_24980</name>
</gene>
<dbReference type="Pfam" id="PF03144">
    <property type="entry name" value="GTP_EFTU_D2"/>
    <property type="match status" value="1"/>
</dbReference>
<keyword evidence="7 12" id="KW-0472">Membrane</keyword>
<dbReference type="HAMAP" id="MF_00071">
    <property type="entry name" value="LepA"/>
    <property type="match status" value="1"/>
</dbReference>
<dbReference type="GO" id="GO:0005886">
    <property type="term" value="C:plasma membrane"/>
    <property type="evidence" value="ECO:0007669"/>
    <property type="project" value="UniProtKB-SubCell"/>
</dbReference>
<dbReference type="SMART" id="SM00838">
    <property type="entry name" value="EFG_C"/>
    <property type="match status" value="1"/>
</dbReference>
<keyword evidence="2 12" id="KW-1003">Cell membrane</keyword>
<dbReference type="FunFam" id="3.30.70.870:FF:000004">
    <property type="entry name" value="Translation factor GUF1, mitochondrial"/>
    <property type="match status" value="1"/>
</dbReference>
<dbReference type="PRINTS" id="PR00315">
    <property type="entry name" value="ELONGATNFCT"/>
</dbReference>
<dbReference type="NCBIfam" id="TIGR00231">
    <property type="entry name" value="small_GTP"/>
    <property type="match status" value="1"/>
</dbReference>
<evidence type="ECO:0000256" key="5">
    <source>
        <dbReference type="ARBA" id="ARBA00022917"/>
    </source>
</evidence>